<keyword evidence="1" id="KW-1133">Transmembrane helix</keyword>
<evidence type="ECO:0000313" key="3">
    <source>
        <dbReference type="Proteomes" id="UP000252081"/>
    </source>
</evidence>
<dbReference type="Proteomes" id="UP000252081">
    <property type="component" value="Unassembled WGS sequence"/>
</dbReference>
<feature type="transmembrane region" description="Helical" evidence="1">
    <location>
        <begin position="185"/>
        <end position="206"/>
    </location>
</feature>
<evidence type="ECO:0000313" key="2">
    <source>
        <dbReference type="EMBL" id="RBQ02323.1"/>
    </source>
</evidence>
<dbReference type="RefSeq" id="WP_113952020.1">
    <property type="nucleotide sequence ID" value="NZ_QNQU01000042.1"/>
</dbReference>
<organism evidence="2 3">
    <name type="scientific">Pedobacter miscanthi</name>
    <dbReference type="NCBI Taxonomy" id="2259170"/>
    <lineage>
        <taxon>Bacteria</taxon>
        <taxon>Pseudomonadati</taxon>
        <taxon>Bacteroidota</taxon>
        <taxon>Sphingobacteriia</taxon>
        <taxon>Sphingobacteriales</taxon>
        <taxon>Sphingobacteriaceae</taxon>
        <taxon>Pedobacter</taxon>
    </lineage>
</organism>
<reference evidence="2 3" key="1">
    <citation type="submission" date="2018-07" db="EMBL/GenBank/DDBJ databases">
        <title>A draft genome of a endophytic bacteria, a new species of Pedobacter.</title>
        <authorList>
            <person name="Zhang Z.D."/>
            <person name="Chen Z.J."/>
        </authorList>
    </citation>
    <scope>NUCLEOTIDE SEQUENCE [LARGE SCALE GENOMIC DNA]</scope>
    <source>
        <strain evidence="2 3">RS10</strain>
    </source>
</reference>
<sequence length="603" mass="69091">MKLPSLQQLYRGFLTVIKRFPLQFIFAVAATVCWCYYIRVSDYRYHSDQNENLKDHLIKAIAILNLALTLVLALDLISERNQYPLIKKWLFRLGGVLICTLLYFGLDPSNYSADLYRIFLFAFAFHLLVAFAPFIGHEKMNGFWQFNKALFLRFLTSALYSAVLYAGLAIALVAINGLFNVDIKWQTYMTLFAIISAGFSPTFFLAGIPTDYKLLEEDQSYPKGLKIFAQFVLIPLVTIYLAILLVYELKIAVQWQLPKGLVSSLILGYSVFGILSLLLVYPVKETAGNSWIKLFSRFFYVMMIPLVVLLLLAVWKRVGHYGITESRYILTALALWLTGITIYFLFSKKQNIKVIPVSLCIISLLATYGPQSAFSVSKFSQLSRLKRIMNSKKKEDAKERPAVIRYLVYTHGLKTLQPFTKKNLSKIEDKIDTSNAYRYSMKEEKVDTALAIFKVKDDKIYDDGTSITLQNDENQVLSVKGYDYLVAIDQYPNESVIRLNGTDLKIEKSNLTASLSINNQPALHIDFKVLFDQAVKAYQKGELKAAGKKQEYFYPAKLMSVSKSIKGYQYTITVTSLQSTYYEDNHDNYFWNEAKTYLLIKKL</sequence>
<keyword evidence="1" id="KW-0812">Transmembrane</keyword>
<protein>
    <submittedName>
        <fullName evidence="2">DUF4153 domain-containing protein</fullName>
    </submittedName>
</protein>
<feature type="transmembrane region" description="Helical" evidence="1">
    <location>
        <begin position="294"/>
        <end position="315"/>
    </location>
</feature>
<gene>
    <name evidence="2" type="ORF">DRW42_27230</name>
</gene>
<proteinExistence type="predicted"/>
<feature type="transmembrane region" description="Helical" evidence="1">
    <location>
        <begin position="20"/>
        <end position="37"/>
    </location>
</feature>
<comment type="caution">
    <text evidence="2">The sequence shown here is derived from an EMBL/GenBank/DDBJ whole genome shotgun (WGS) entry which is preliminary data.</text>
</comment>
<accession>A0A366KM31</accession>
<feature type="transmembrane region" description="Helical" evidence="1">
    <location>
        <begin position="227"/>
        <end position="249"/>
    </location>
</feature>
<feature type="transmembrane region" description="Helical" evidence="1">
    <location>
        <begin position="327"/>
        <end position="346"/>
    </location>
</feature>
<dbReference type="InterPro" id="IPR025291">
    <property type="entry name" value="DUF4153"/>
</dbReference>
<feature type="transmembrane region" description="Helical" evidence="1">
    <location>
        <begin position="157"/>
        <end position="179"/>
    </location>
</feature>
<keyword evidence="1" id="KW-0472">Membrane</keyword>
<feature type="transmembrane region" description="Helical" evidence="1">
    <location>
        <begin position="57"/>
        <end position="77"/>
    </location>
</feature>
<feature type="transmembrane region" description="Helical" evidence="1">
    <location>
        <begin position="261"/>
        <end position="282"/>
    </location>
</feature>
<keyword evidence="3" id="KW-1185">Reference proteome</keyword>
<dbReference type="Pfam" id="PF13687">
    <property type="entry name" value="DUF4153"/>
    <property type="match status" value="1"/>
</dbReference>
<dbReference type="AlphaFoldDB" id="A0A366KM31"/>
<evidence type="ECO:0000256" key="1">
    <source>
        <dbReference type="SAM" id="Phobius"/>
    </source>
</evidence>
<feature type="transmembrane region" description="Helical" evidence="1">
    <location>
        <begin position="118"/>
        <end position="136"/>
    </location>
</feature>
<dbReference type="EMBL" id="QNQU01000042">
    <property type="protein sequence ID" value="RBQ02323.1"/>
    <property type="molecule type" value="Genomic_DNA"/>
</dbReference>
<feature type="transmembrane region" description="Helical" evidence="1">
    <location>
        <begin position="89"/>
        <end position="106"/>
    </location>
</feature>
<dbReference type="OrthoDB" id="9809196at2"/>
<name>A0A366KM31_9SPHI</name>